<accession>D0MZ47</accession>
<reference evidence="4" key="2">
    <citation type="journal article" date="2009" name="Nature">
        <title>Genome sequence and analysis of the Irish potato famine pathogen Phytophthora infestans.</title>
        <authorList>
            <consortium name="The Broad Institute Genome Sequencing Platform"/>
            <person name="Haas B.J."/>
            <person name="Kamoun S."/>
            <person name="Zody M.C."/>
            <person name="Jiang R.H."/>
            <person name="Handsaker R.E."/>
            <person name="Cano L.M."/>
            <person name="Grabherr M."/>
            <person name="Kodira C.D."/>
            <person name="Raffaele S."/>
            <person name="Torto-Alalibo T."/>
            <person name="Bozkurt T.O."/>
            <person name="Ah-Fong A.M."/>
            <person name="Alvarado L."/>
            <person name="Anderson V.L."/>
            <person name="Armstrong M.R."/>
            <person name="Avrova A."/>
            <person name="Baxter L."/>
            <person name="Beynon J."/>
            <person name="Boevink P.C."/>
            <person name="Bollmann S.R."/>
            <person name="Bos J.I."/>
            <person name="Bulone V."/>
            <person name="Cai G."/>
            <person name="Cakir C."/>
            <person name="Carrington J.C."/>
            <person name="Chawner M."/>
            <person name="Conti L."/>
            <person name="Costanzo S."/>
            <person name="Ewan R."/>
            <person name="Fahlgren N."/>
            <person name="Fischbach M.A."/>
            <person name="Fugelstad J."/>
            <person name="Gilroy E.M."/>
            <person name="Gnerre S."/>
            <person name="Green P.J."/>
            <person name="Grenville-Briggs L.J."/>
            <person name="Griffith J."/>
            <person name="Grunwald N.J."/>
            <person name="Horn K."/>
            <person name="Horner N.R."/>
            <person name="Hu C.H."/>
            <person name="Huitema E."/>
            <person name="Jeong D.H."/>
            <person name="Jones A.M."/>
            <person name="Jones J.D."/>
            <person name="Jones R.W."/>
            <person name="Karlsson E.K."/>
            <person name="Kunjeti S.G."/>
            <person name="Lamour K."/>
            <person name="Liu Z."/>
            <person name="Ma L."/>
            <person name="Maclean D."/>
            <person name="Chibucos M.C."/>
            <person name="McDonald H."/>
            <person name="McWalters J."/>
            <person name="Meijer H.J."/>
            <person name="Morgan W."/>
            <person name="Morris P.F."/>
            <person name="Munro C.A."/>
            <person name="O'Neill K."/>
            <person name="Ospina-Giraldo M."/>
            <person name="Pinzon A."/>
            <person name="Pritchard L."/>
            <person name="Ramsahoye B."/>
            <person name="Ren Q."/>
            <person name="Restrepo S."/>
            <person name="Roy S."/>
            <person name="Sadanandom A."/>
            <person name="Savidor A."/>
            <person name="Schornack S."/>
            <person name="Schwartz D.C."/>
            <person name="Schumann U.D."/>
            <person name="Schwessinger B."/>
            <person name="Seyer L."/>
            <person name="Sharpe T."/>
            <person name="Silvar C."/>
            <person name="Song J."/>
            <person name="Studholme D.J."/>
            <person name="Sykes S."/>
            <person name="Thines M."/>
            <person name="van de Vondervoort P.J."/>
            <person name="Phuntumart V."/>
            <person name="Wawra S."/>
            <person name="Weide R."/>
            <person name="Win J."/>
            <person name="Young C."/>
            <person name="Zhou S."/>
            <person name="Fry W."/>
            <person name="Meyers B.C."/>
            <person name="van West P."/>
            <person name="Ristaino J."/>
            <person name="Govers F."/>
            <person name="Birch P.R."/>
            <person name="Whisson S.C."/>
            <person name="Judelson H.S."/>
            <person name="Nusbaum C."/>
        </authorList>
    </citation>
    <scope>NUCLEOTIDE SEQUENCE [LARGE SCALE GENOMIC DNA]</scope>
    <source>
        <strain evidence="4">T30-4</strain>
    </source>
</reference>
<dbReference type="KEGG" id="pif:PITG_19791"/>
<keyword evidence="4" id="KW-1185">Reference proteome</keyword>
<organism evidence="4">
    <name type="scientific">Phytophthora infestans (strain T30-4)</name>
    <name type="common">Potato late blight agent</name>
    <dbReference type="NCBI Taxonomy" id="403677"/>
    <lineage>
        <taxon>Eukaryota</taxon>
        <taxon>Sar</taxon>
        <taxon>Stramenopiles</taxon>
        <taxon>Oomycota</taxon>
        <taxon>Peronosporomycetes</taxon>
        <taxon>Peronosporales</taxon>
        <taxon>Peronosporaceae</taxon>
        <taxon>Phytophthora</taxon>
    </lineage>
</organism>
<dbReference type="Proteomes" id="UP000006643">
    <property type="component" value="Unassembled WGS sequence"/>
</dbReference>
<evidence type="ECO:0000256" key="1">
    <source>
        <dbReference type="SAM" id="MobiDB-lite"/>
    </source>
</evidence>
<reference evidence="3" key="1">
    <citation type="submission" date="2006-10" db="EMBL/GenBank/DDBJ databases">
        <title>Annotation of Phytophthora infestans T30-4.</title>
        <authorList>
            <consortium name="The Broad Institute Genome Sequencing Platform"/>
            <person name="Nusbaum C."/>
            <person name="Haas B."/>
            <person name="Kamoun S."/>
            <person name="Fry W."/>
            <person name="Judelson H."/>
            <person name="Ristaino J."/>
            <person name="Govers F."/>
            <person name="Whisson S."/>
            <person name="Birch P."/>
            <person name="Birren B."/>
            <person name="Lander E."/>
            <person name="Galagan J."/>
            <person name="Zody M."/>
            <person name="Devon K."/>
            <person name="O'Neil K."/>
            <person name="Zembek L."/>
            <person name="Anderson S."/>
            <person name="Jaffe D."/>
            <person name="Butler J."/>
            <person name="Alvarez P."/>
            <person name="Gnerre S."/>
            <person name="Grabherr M."/>
            <person name="Mauceli E."/>
            <person name="Brockman W."/>
            <person name="Young S."/>
            <person name="LaButti K."/>
            <person name="Sykes S."/>
            <person name="DeCaprio D."/>
            <person name="Crawford M."/>
            <person name="Koehrsen M."/>
            <person name="Engels R."/>
            <person name="Montgomery P."/>
            <person name="Pearson M."/>
            <person name="Howarth C."/>
            <person name="Larson L."/>
            <person name="White J."/>
            <person name="O'Leary S."/>
            <person name="Kodira C."/>
            <person name="Zeng Q."/>
            <person name="Yandava C."/>
            <person name="Alvarado L."/>
        </authorList>
    </citation>
    <scope>NUCLEOTIDE SEQUENCE</scope>
    <source>
        <strain evidence="3">T30-4</strain>
    </source>
</reference>
<dbReference type="VEuPathDB" id="FungiDB:PITG_19791"/>
<dbReference type="GeneID" id="9464363"/>
<dbReference type="eggNOG" id="ENOG502SE4G">
    <property type="taxonomic scope" value="Eukaryota"/>
</dbReference>
<dbReference type="HOGENOM" id="CLU_686005_0_0_1"/>
<dbReference type="VEuPathDB" id="FungiDB:PITG_03003"/>
<dbReference type="GeneID" id="9480468"/>
<dbReference type="KEGG" id="pif:PITG_03003"/>
<dbReference type="RefSeq" id="XP_002895706.1">
    <property type="nucleotide sequence ID" value="XM_002895660.1"/>
</dbReference>
<dbReference type="OMA" id="CCKMSEY"/>
<dbReference type="InParanoid" id="D0MZ47"/>
<dbReference type="EMBL" id="DS028259">
    <property type="protein sequence ID" value="EEY55101.1"/>
    <property type="molecule type" value="Genomic_DNA"/>
</dbReference>
<evidence type="ECO:0000313" key="3">
    <source>
        <dbReference type="EMBL" id="EEY65510.1"/>
    </source>
</evidence>
<protein>
    <submittedName>
        <fullName evidence="3">Uncharacterized protein</fullName>
    </submittedName>
</protein>
<dbReference type="OrthoDB" id="118693at2759"/>
<proteinExistence type="predicted"/>
<name>D0MZ47_PHYIT</name>
<feature type="region of interest" description="Disordered" evidence="1">
    <location>
        <begin position="83"/>
        <end position="104"/>
    </location>
</feature>
<dbReference type="RefSeq" id="XP_002906109.1">
    <property type="nucleotide sequence ID" value="XM_002906063.1"/>
</dbReference>
<evidence type="ECO:0000313" key="2">
    <source>
        <dbReference type="EMBL" id="EEY55101.1"/>
    </source>
</evidence>
<gene>
    <name evidence="3" type="ORF">PITG_03003</name>
    <name evidence="2" type="ORF">PITG_19791</name>
</gene>
<dbReference type="EMBL" id="DS028121">
    <property type="protein sequence ID" value="EEY65510.1"/>
    <property type="molecule type" value="Genomic_DNA"/>
</dbReference>
<sequence>MASWNSVAEELLRTTSSLDADVRFRSLVLQQQCNNLQAIYENIYDLETSLVEKTTAQQEETLEVERSIQDAIRRARQVRAELVPKGDTGDSCSDEEHTESLDADDKKLQNIMAVAKATRTTRSSERLERKLEPLPKARLVYPRKLKALETQLQELQLKEKEASSRYAFCCKMSEYVSLSSQRRQLIQQQQQKFESGGRMDVPVSRIQASFPKQVARLRQGYQRLTDFVLKKIEVGSPHFRHVAEAPTFSSVFPIYHRLKQAKMLLRLLNSEARALLERLPASPPKLSTATVAHREAMLSRIRRKISLPEDEALQAAAKKPQSKLHADQELLEKLQLAWAARVVLTELSNVVLWSFKTCFADTAEQPDASQVEAVMRLVRLVDSVALSQGRAYRSVVTPRLPA</sequence>
<evidence type="ECO:0000313" key="4">
    <source>
        <dbReference type="Proteomes" id="UP000006643"/>
    </source>
</evidence>
<dbReference type="AlphaFoldDB" id="D0MZ47"/>